<evidence type="ECO:0000313" key="2">
    <source>
        <dbReference type="Proteomes" id="UP000500767"/>
    </source>
</evidence>
<evidence type="ECO:0008006" key="3">
    <source>
        <dbReference type="Google" id="ProtNLM"/>
    </source>
</evidence>
<dbReference type="InterPro" id="IPR011518">
    <property type="entry name" value="Transposase_36"/>
</dbReference>
<proteinExistence type="predicted"/>
<geneLocation type="plasmid" evidence="1 2">
    <name>unnamed5</name>
</geneLocation>
<accession>A0A6M8I0J7</accession>
<keyword evidence="2" id="KW-1185">Reference proteome</keyword>
<protein>
    <recommendedName>
        <fullName evidence="3">Transposase</fullName>
    </recommendedName>
</protein>
<dbReference type="KEGG" id="lck:HN018_27150"/>
<evidence type="ECO:0000313" key="1">
    <source>
        <dbReference type="EMBL" id="QKE93825.1"/>
    </source>
</evidence>
<organism evidence="1 2">
    <name type="scientific">Lichenicola cladoniae</name>
    <dbReference type="NCBI Taxonomy" id="1484109"/>
    <lineage>
        <taxon>Bacteria</taxon>
        <taxon>Pseudomonadati</taxon>
        <taxon>Pseudomonadota</taxon>
        <taxon>Alphaproteobacteria</taxon>
        <taxon>Acetobacterales</taxon>
        <taxon>Acetobacteraceae</taxon>
        <taxon>Lichenicola</taxon>
    </lineage>
</organism>
<sequence length="100" mass="11188">MPLSARDIEVEQDRAPHVLPHHPDLARQAAVSRLAVVDLIAATTTKTGLTVRCELDENIYPKAIRVSDEEMATLNIATDTWHPEWNYTIRPRPSGRCGNC</sequence>
<dbReference type="Pfam" id="PF07592">
    <property type="entry name" value="DDE_Tnp_ISAZ013"/>
    <property type="match status" value="1"/>
</dbReference>
<reference evidence="1 2" key="1">
    <citation type="journal article" date="2014" name="World J. Microbiol. Biotechnol.">
        <title>Biodiversity and physiological characteristics of Antarctic and Arctic lichens-associated bacteria.</title>
        <authorList>
            <person name="Lee Y.M."/>
            <person name="Kim E.H."/>
            <person name="Lee H.K."/>
            <person name="Hong S.G."/>
        </authorList>
    </citation>
    <scope>NUCLEOTIDE SEQUENCE [LARGE SCALE GENOMIC DNA]</scope>
    <source>
        <strain evidence="1 2">PAMC 26569</strain>
        <plasmid evidence="1">unnamed5</plasmid>
    </source>
</reference>
<keyword evidence="1" id="KW-0614">Plasmid</keyword>
<dbReference type="EMBL" id="CP053712">
    <property type="protein sequence ID" value="QKE93825.1"/>
    <property type="molecule type" value="Genomic_DNA"/>
</dbReference>
<name>A0A6M8I0J7_9PROT</name>
<gene>
    <name evidence="1" type="ORF">HN018_27150</name>
</gene>
<dbReference type="AlphaFoldDB" id="A0A6M8I0J7"/>
<dbReference type="Proteomes" id="UP000500767">
    <property type="component" value="Plasmid unnamed5"/>
</dbReference>